<evidence type="ECO:0000256" key="5">
    <source>
        <dbReference type="ARBA" id="ARBA00022692"/>
    </source>
</evidence>
<feature type="domain" description="Na+/H+ antiporter NhaC-like C-terminal" evidence="10">
    <location>
        <begin position="4"/>
        <end position="125"/>
    </location>
</feature>
<keyword evidence="5 9" id="KW-0812">Transmembrane</keyword>
<dbReference type="GO" id="GO:0015297">
    <property type="term" value="F:antiporter activity"/>
    <property type="evidence" value="ECO:0007669"/>
    <property type="project" value="UniProtKB-KW"/>
</dbReference>
<dbReference type="InterPro" id="IPR018461">
    <property type="entry name" value="Na/H_Antiport_NhaC-like_C"/>
</dbReference>
<keyword evidence="4" id="KW-1003">Cell membrane</keyword>
<comment type="similarity">
    <text evidence="8">Belongs to the NhaC Na(+)/H(+) (TC 2.A.35) antiporter family.</text>
</comment>
<gene>
    <name evidence="11" type="ORF">FC64_GL000410</name>
</gene>
<dbReference type="PANTHER" id="PTHR33451">
    <property type="entry name" value="MALATE-2H(+)/NA(+)-LACTATE ANTIPORTER"/>
    <property type="match status" value="1"/>
</dbReference>
<dbReference type="InterPro" id="IPR052180">
    <property type="entry name" value="NhaC_Na-H+_Antiporter"/>
</dbReference>
<evidence type="ECO:0000256" key="8">
    <source>
        <dbReference type="ARBA" id="ARBA00038435"/>
    </source>
</evidence>
<keyword evidence="3" id="KW-0050">Antiport</keyword>
<organism evidence="11 12">
    <name type="scientific">Ligilactobacillus araffinosus DSM 20653</name>
    <dbReference type="NCBI Taxonomy" id="1423820"/>
    <lineage>
        <taxon>Bacteria</taxon>
        <taxon>Bacillati</taxon>
        <taxon>Bacillota</taxon>
        <taxon>Bacilli</taxon>
        <taxon>Lactobacillales</taxon>
        <taxon>Lactobacillaceae</taxon>
        <taxon>Ligilactobacillus</taxon>
    </lineage>
</organism>
<protein>
    <recommendedName>
        <fullName evidence="10">Na+/H+ antiporter NhaC-like C-terminal domain-containing protein</fullName>
    </recommendedName>
</protein>
<evidence type="ECO:0000256" key="4">
    <source>
        <dbReference type="ARBA" id="ARBA00022475"/>
    </source>
</evidence>
<feature type="transmembrane region" description="Helical" evidence="9">
    <location>
        <begin position="85"/>
        <end position="108"/>
    </location>
</feature>
<keyword evidence="6 9" id="KW-1133">Transmembrane helix</keyword>
<dbReference type="PATRIC" id="fig|1423820.4.peg.411"/>
<evidence type="ECO:0000256" key="1">
    <source>
        <dbReference type="ARBA" id="ARBA00004651"/>
    </source>
</evidence>
<evidence type="ECO:0000313" key="11">
    <source>
        <dbReference type="EMBL" id="KRM53498.1"/>
    </source>
</evidence>
<dbReference type="Pfam" id="PF03553">
    <property type="entry name" value="Na_H_antiporter"/>
    <property type="match status" value="1"/>
</dbReference>
<dbReference type="PANTHER" id="PTHR33451:SF3">
    <property type="entry name" value="MALATE-2H(+)_NA(+)-LACTATE ANTIPORTER"/>
    <property type="match status" value="1"/>
</dbReference>
<keyword evidence="12" id="KW-1185">Reference proteome</keyword>
<name>A0A0R1ZGQ2_9LACO</name>
<sequence>MMQQVKQYFWISPWALTPVVLLLILAWMKIPAVPSLIAGSAMGLLVGVIHNPKVSISTLTNYVMNGYVAHTGNKMLDTLFSKGGISSMLSSVALIILALALGGILIKFNIISVLINKMATFVTPQEG</sequence>
<feature type="transmembrane region" description="Helical" evidence="9">
    <location>
        <begin position="7"/>
        <end position="28"/>
    </location>
</feature>
<dbReference type="GO" id="GO:0005886">
    <property type="term" value="C:plasma membrane"/>
    <property type="evidence" value="ECO:0007669"/>
    <property type="project" value="UniProtKB-SubCell"/>
</dbReference>
<evidence type="ECO:0000313" key="12">
    <source>
        <dbReference type="Proteomes" id="UP000051291"/>
    </source>
</evidence>
<accession>A0A0R1ZGQ2</accession>
<comment type="subcellular location">
    <subcellularLocation>
        <location evidence="1">Cell membrane</location>
        <topology evidence="1">Multi-pass membrane protein</topology>
    </subcellularLocation>
</comment>
<dbReference type="AlphaFoldDB" id="A0A0R1ZGQ2"/>
<evidence type="ECO:0000256" key="7">
    <source>
        <dbReference type="ARBA" id="ARBA00023136"/>
    </source>
</evidence>
<keyword evidence="2" id="KW-0813">Transport</keyword>
<evidence type="ECO:0000256" key="9">
    <source>
        <dbReference type="SAM" id="Phobius"/>
    </source>
</evidence>
<keyword evidence="7 9" id="KW-0472">Membrane</keyword>
<dbReference type="EMBL" id="AYYZ01000002">
    <property type="protein sequence ID" value="KRM53498.1"/>
    <property type="molecule type" value="Genomic_DNA"/>
</dbReference>
<dbReference type="STRING" id="1423820.FC64_GL000410"/>
<evidence type="ECO:0000256" key="6">
    <source>
        <dbReference type="ARBA" id="ARBA00022989"/>
    </source>
</evidence>
<reference evidence="11 12" key="1">
    <citation type="journal article" date="2015" name="Genome Announc.">
        <title>Expanding the biotechnology potential of lactobacilli through comparative genomics of 213 strains and associated genera.</title>
        <authorList>
            <person name="Sun Z."/>
            <person name="Harris H.M."/>
            <person name="McCann A."/>
            <person name="Guo C."/>
            <person name="Argimon S."/>
            <person name="Zhang W."/>
            <person name="Yang X."/>
            <person name="Jeffery I.B."/>
            <person name="Cooney J.C."/>
            <person name="Kagawa T.F."/>
            <person name="Liu W."/>
            <person name="Song Y."/>
            <person name="Salvetti E."/>
            <person name="Wrobel A."/>
            <person name="Rasinkangas P."/>
            <person name="Parkhill J."/>
            <person name="Rea M.C."/>
            <person name="O'Sullivan O."/>
            <person name="Ritari J."/>
            <person name="Douillard F.P."/>
            <person name="Paul Ross R."/>
            <person name="Yang R."/>
            <person name="Briner A.E."/>
            <person name="Felis G.E."/>
            <person name="de Vos W.M."/>
            <person name="Barrangou R."/>
            <person name="Klaenhammer T.R."/>
            <person name="Caufield P.W."/>
            <person name="Cui Y."/>
            <person name="Zhang H."/>
            <person name="O'Toole P.W."/>
        </authorList>
    </citation>
    <scope>NUCLEOTIDE SEQUENCE [LARGE SCALE GENOMIC DNA]</scope>
    <source>
        <strain evidence="11 12">DSM 20653</strain>
    </source>
</reference>
<dbReference type="Proteomes" id="UP000051291">
    <property type="component" value="Unassembled WGS sequence"/>
</dbReference>
<proteinExistence type="inferred from homology"/>
<comment type="caution">
    <text evidence="11">The sequence shown here is derived from an EMBL/GenBank/DDBJ whole genome shotgun (WGS) entry which is preliminary data.</text>
</comment>
<evidence type="ECO:0000256" key="3">
    <source>
        <dbReference type="ARBA" id="ARBA00022449"/>
    </source>
</evidence>
<evidence type="ECO:0000256" key="2">
    <source>
        <dbReference type="ARBA" id="ARBA00022448"/>
    </source>
</evidence>
<evidence type="ECO:0000259" key="10">
    <source>
        <dbReference type="Pfam" id="PF03553"/>
    </source>
</evidence>